<evidence type="ECO:0008006" key="3">
    <source>
        <dbReference type="Google" id="ProtNLM"/>
    </source>
</evidence>
<protein>
    <recommendedName>
        <fullName evidence="3">SsuA/THI5-like domain-containing protein</fullName>
    </recommendedName>
</protein>
<gene>
    <name evidence="1" type="ORF">BJI69_16450</name>
</gene>
<organism evidence="1 2">
    <name type="scientific">Luteibacter rhizovicinus DSM 16549</name>
    <dbReference type="NCBI Taxonomy" id="1440763"/>
    <lineage>
        <taxon>Bacteria</taxon>
        <taxon>Pseudomonadati</taxon>
        <taxon>Pseudomonadota</taxon>
        <taxon>Gammaproteobacteria</taxon>
        <taxon>Lysobacterales</taxon>
        <taxon>Rhodanobacteraceae</taxon>
        <taxon>Luteibacter</taxon>
    </lineage>
</organism>
<reference evidence="2" key="1">
    <citation type="submission" date="2016-09" db="EMBL/GenBank/DDBJ databases">
        <authorList>
            <person name="Lysoe E."/>
        </authorList>
    </citation>
    <scope>NUCLEOTIDE SEQUENCE [LARGE SCALE GENOMIC DNA]</scope>
    <source>
        <strain evidence="2">LJ96T</strain>
    </source>
</reference>
<sequence length="301" mass="32700">MASMSEPSTMRTVLATSALTTPIKSGALTSPRVSFDFVDVSPVHKAFAPMVRDQAFDISELAIVTGLQAIAFGRPIILLPAVVASRFQRGCLITRRVGGVTPDQLAGRRIGVRSYTQTTGMWVRAQLTEDYGLATRAMRWLTRDAAHVEQYRDPDFIEHADADLSLLDLLREGTIDAAILGNDLPKDEEFVPVIADAAVKDKAWYEKHGFVPINHVVAASVAASQRDPAALREAYRLLVVSKATLHGESGEPSPYAFGFDTLRGPVDTIVDACVEQGLLPRRLSFDEVFGPAHAILDGMAE</sequence>
<evidence type="ECO:0000313" key="1">
    <source>
        <dbReference type="EMBL" id="APG05334.1"/>
    </source>
</evidence>
<dbReference type="SUPFAM" id="SSF53850">
    <property type="entry name" value="Periplasmic binding protein-like II"/>
    <property type="match status" value="1"/>
</dbReference>
<dbReference type="EMBL" id="CP017480">
    <property type="protein sequence ID" value="APG05334.1"/>
    <property type="molecule type" value="Genomic_DNA"/>
</dbReference>
<keyword evidence="2" id="KW-1185">Reference proteome</keyword>
<dbReference type="STRING" id="1440763.BJI69_16450"/>
<dbReference type="AlphaFoldDB" id="A0A1L3EWD1"/>
<dbReference type="Proteomes" id="UP000182987">
    <property type="component" value="Chromosome"/>
</dbReference>
<proteinExistence type="predicted"/>
<dbReference type="KEGG" id="lrz:BJI69_16450"/>
<name>A0A1L3EWD1_9GAMM</name>
<evidence type="ECO:0000313" key="2">
    <source>
        <dbReference type="Proteomes" id="UP000182987"/>
    </source>
</evidence>
<accession>A0A1L3EWD1</accession>